<feature type="chain" id="PRO_5012349620" description="Receptor ligand binding region domain-containing protein" evidence="10">
    <location>
        <begin position="20"/>
        <end position="340"/>
    </location>
</feature>
<dbReference type="InterPro" id="IPR002455">
    <property type="entry name" value="GPCR3_GABA-B"/>
</dbReference>
<evidence type="ECO:0000256" key="3">
    <source>
        <dbReference type="ARBA" id="ARBA00022989"/>
    </source>
</evidence>
<keyword evidence="7" id="KW-0325">Glycoprotein</keyword>
<comment type="subcellular location">
    <subcellularLocation>
        <location evidence="1">Membrane</location>
    </subcellularLocation>
</comment>
<dbReference type="GO" id="GO:0038039">
    <property type="term" value="C:G protein-coupled receptor heterodimeric complex"/>
    <property type="evidence" value="ECO:0007669"/>
    <property type="project" value="TreeGrafter"/>
</dbReference>
<keyword evidence="5 9" id="KW-0472">Membrane</keyword>
<dbReference type="PANTHER" id="PTHR10519">
    <property type="entry name" value="GABA-B RECEPTOR"/>
    <property type="match status" value="1"/>
</dbReference>
<dbReference type="PANTHER" id="PTHR10519:SF20">
    <property type="entry name" value="G-PROTEIN COUPLED RECEPTOR 156-RELATED"/>
    <property type="match status" value="1"/>
</dbReference>
<evidence type="ECO:0000259" key="11">
    <source>
        <dbReference type="Pfam" id="PF01094"/>
    </source>
</evidence>
<keyword evidence="6" id="KW-0675">Receptor</keyword>
<evidence type="ECO:0000313" key="12">
    <source>
        <dbReference type="EnsemblMetazoa" id="Aqu2.1.28083_001"/>
    </source>
</evidence>
<dbReference type="eggNOG" id="KOG1055">
    <property type="taxonomic scope" value="Eukaryota"/>
</dbReference>
<evidence type="ECO:0000256" key="4">
    <source>
        <dbReference type="ARBA" id="ARBA00023040"/>
    </source>
</evidence>
<keyword evidence="4" id="KW-0297">G-protein coupled receptor</keyword>
<dbReference type="GO" id="GO:0004965">
    <property type="term" value="F:G protein-coupled GABA receptor activity"/>
    <property type="evidence" value="ECO:0007669"/>
    <property type="project" value="InterPro"/>
</dbReference>
<dbReference type="InterPro" id="IPR028082">
    <property type="entry name" value="Peripla_BP_I"/>
</dbReference>
<evidence type="ECO:0000256" key="8">
    <source>
        <dbReference type="ARBA" id="ARBA00023224"/>
    </source>
</evidence>
<dbReference type="Gene3D" id="3.40.50.2300">
    <property type="match status" value="2"/>
</dbReference>
<evidence type="ECO:0000256" key="7">
    <source>
        <dbReference type="ARBA" id="ARBA00023180"/>
    </source>
</evidence>
<evidence type="ECO:0000256" key="2">
    <source>
        <dbReference type="ARBA" id="ARBA00022692"/>
    </source>
</evidence>
<evidence type="ECO:0000256" key="9">
    <source>
        <dbReference type="SAM" id="Phobius"/>
    </source>
</evidence>
<feature type="transmembrane region" description="Helical" evidence="9">
    <location>
        <begin position="249"/>
        <end position="275"/>
    </location>
</feature>
<evidence type="ECO:0000256" key="10">
    <source>
        <dbReference type="SAM" id="SignalP"/>
    </source>
</evidence>
<dbReference type="AlphaFoldDB" id="A0A1X7UK08"/>
<dbReference type="InterPro" id="IPR001828">
    <property type="entry name" value="ANF_lig-bd_rcpt"/>
</dbReference>
<dbReference type="PRINTS" id="PR01176">
    <property type="entry name" value="GABABRECEPTR"/>
</dbReference>
<proteinExistence type="predicted"/>
<reference evidence="12" key="1">
    <citation type="submission" date="2017-05" db="UniProtKB">
        <authorList>
            <consortium name="EnsemblMetazoa"/>
        </authorList>
    </citation>
    <scope>IDENTIFICATION</scope>
</reference>
<keyword evidence="2 9" id="KW-0812">Transmembrane</keyword>
<feature type="transmembrane region" description="Helical" evidence="9">
    <location>
        <begin position="287"/>
        <end position="308"/>
    </location>
</feature>
<organism evidence="12">
    <name type="scientific">Amphimedon queenslandica</name>
    <name type="common">Sponge</name>
    <dbReference type="NCBI Taxonomy" id="400682"/>
    <lineage>
        <taxon>Eukaryota</taxon>
        <taxon>Metazoa</taxon>
        <taxon>Porifera</taxon>
        <taxon>Demospongiae</taxon>
        <taxon>Heteroscleromorpha</taxon>
        <taxon>Haplosclerida</taxon>
        <taxon>Niphatidae</taxon>
        <taxon>Amphimedon</taxon>
    </lineage>
</organism>
<dbReference type="EnsemblMetazoa" id="Aqu2.1.28083_001">
    <property type="protein sequence ID" value="Aqu2.1.28083_001"/>
    <property type="gene ID" value="Aqu2.1.28083"/>
</dbReference>
<evidence type="ECO:0000256" key="6">
    <source>
        <dbReference type="ARBA" id="ARBA00023170"/>
    </source>
</evidence>
<name>A0A1X7UK08_AMPQE</name>
<protein>
    <recommendedName>
        <fullName evidence="11">Receptor ligand binding region domain-containing protein</fullName>
    </recommendedName>
</protein>
<accession>A0A1X7UK08</accession>
<dbReference type="GO" id="GO:0007214">
    <property type="term" value="P:gamma-aminobutyric acid signaling pathway"/>
    <property type="evidence" value="ECO:0007669"/>
    <property type="project" value="TreeGrafter"/>
</dbReference>
<keyword evidence="10" id="KW-0732">Signal</keyword>
<dbReference type="OrthoDB" id="17569at2759"/>
<evidence type="ECO:0000256" key="5">
    <source>
        <dbReference type="ARBA" id="ARBA00023136"/>
    </source>
</evidence>
<keyword evidence="8" id="KW-0807">Transducer</keyword>
<dbReference type="Pfam" id="PF01094">
    <property type="entry name" value="ANF_receptor"/>
    <property type="match status" value="1"/>
</dbReference>
<sequence>MSPIILVLLFAASSAVVAGSNGSIPLTLSVLLPLSFVHLNGHAYLPAMDISLELINNKTDLLPGYTLKAVVNDSACSDSSGVRSFIDVIFKEPVKIAMVGPICSSSTSPVAELAHFWNLVLISAGATSPSLSNTAVYPTFLRSISVDTAAVEGIIALMKKYGWTRVAAITSQQDLFQAVYSELSQAVLNNNFEEARNFAFGEFENPRATVNSLYNSPFRIIFVNMYPAKAIEIICQVPVDKTLDYVDTWLFSIYVVLGTAGLVYASIWLMINIIYRNKKVIKLSSPYLNIVIIIGAMLFYLDIILFGMDEAILPTSVLNGLCMENKQMGKRIHIHVHDDV</sequence>
<dbReference type="SUPFAM" id="SSF53822">
    <property type="entry name" value="Periplasmic binding protein-like I"/>
    <property type="match status" value="1"/>
</dbReference>
<dbReference type="InParanoid" id="A0A1X7UK08"/>
<feature type="domain" description="Receptor ligand binding region" evidence="11">
    <location>
        <begin position="45"/>
        <end position="237"/>
    </location>
</feature>
<feature type="signal peptide" evidence="10">
    <location>
        <begin position="1"/>
        <end position="19"/>
    </location>
</feature>
<evidence type="ECO:0000256" key="1">
    <source>
        <dbReference type="ARBA" id="ARBA00004370"/>
    </source>
</evidence>
<keyword evidence="3 9" id="KW-1133">Transmembrane helix</keyword>